<organism evidence="2 3">
    <name type="scientific">Desulfurivibrio alkaliphilus (strain DSM 19089 / UNIQEM U267 / AHT2)</name>
    <dbReference type="NCBI Taxonomy" id="589865"/>
    <lineage>
        <taxon>Bacteria</taxon>
        <taxon>Pseudomonadati</taxon>
        <taxon>Thermodesulfobacteriota</taxon>
        <taxon>Desulfobulbia</taxon>
        <taxon>Desulfobulbales</taxon>
        <taxon>Desulfobulbaceae</taxon>
        <taxon>Desulfurivibrio</taxon>
    </lineage>
</organism>
<dbReference type="eggNOG" id="ENOG5033090">
    <property type="taxonomic scope" value="Bacteria"/>
</dbReference>
<dbReference type="RefSeq" id="WP_013164616.1">
    <property type="nucleotide sequence ID" value="NC_014216.1"/>
</dbReference>
<sequence>MSIAIIGGMKRLESRYREEGRRRGFDLKVFNVAGRDLERKLLKMAAVVLFTDRISHNARREVVRAARLHRIPLYQYHSCGLCTLRDCLDCLSAPSDGKDTGQCGCGRDCANCDEKGKGKGAKGGRPAGAGLAH</sequence>
<comment type="similarity">
    <text evidence="1">Belongs to the UPF0751 family.</text>
</comment>
<dbReference type="InterPro" id="IPR016772">
    <property type="entry name" value="UCP020408"/>
</dbReference>
<evidence type="ECO:0000313" key="3">
    <source>
        <dbReference type="Proteomes" id="UP000001508"/>
    </source>
</evidence>
<dbReference type="AlphaFoldDB" id="D6Z071"/>
<gene>
    <name evidence="2" type="ordered locus">DaAHT2_2439</name>
</gene>
<protein>
    <recommendedName>
        <fullName evidence="4">DUF2325 domain-containing protein</fullName>
    </recommendedName>
</protein>
<reference evidence="3" key="1">
    <citation type="submission" date="2010-02" db="EMBL/GenBank/DDBJ databases">
        <title>Complete sequence of Desulfurivibrio alkaliphilus AHT2.</title>
        <authorList>
            <consortium name="US DOE Joint Genome Institute"/>
            <person name="Pitluck S."/>
            <person name="Chertkov O."/>
            <person name="Detter J.C."/>
            <person name="Han C."/>
            <person name="Tapia R."/>
            <person name="Larimer F."/>
            <person name="Land M."/>
            <person name="Hauser L."/>
            <person name="Kyrpides N."/>
            <person name="Mikhailova N."/>
            <person name="Sorokin D.Y."/>
            <person name="Muyzer G."/>
            <person name="Woyke T."/>
        </authorList>
    </citation>
    <scope>NUCLEOTIDE SEQUENCE [LARGE SCALE GENOMIC DNA]</scope>
    <source>
        <strain evidence="3">DSM 19089 / UNIQEM U267 / AHT2</strain>
    </source>
</reference>
<dbReference type="InParanoid" id="D6Z071"/>
<evidence type="ECO:0000313" key="2">
    <source>
        <dbReference type="EMBL" id="ADH87104.1"/>
    </source>
</evidence>
<keyword evidence="3" id="KW-1185">Reference proteome</keyword>
<proteinExistence type="inferred from homology"/>
<name>D6Z071_DESAT</name>
<dbReference type="OrthoDB" id="5396775at2"/>
<evidence type="ECO:0000256" key="1">
    <source>
        <dbReference type="ARBA" id="ARBA00007189"/>
    </source>
</evidence>
<dbReference type="Pfam" id="PF10087">
    <property type="entry name" value="DUF2325"/>
    <property type="match status" value="1"/>
</dbReference>
<dbReference type="EMBL" id="CP001940">
    <property type="protein sequence ID" value="ADH87104.1"/>
    <property type="molecule type" value="Genomic_DNA"/>
</dbReference>
<dbReference type="KEGG" id="dak:DaAHT2_2439"/>
<dbReference type="Proteomes" id="UP000001508">
    <property type="component" value="Chromosome"/>
</dbReference>
<evidence type="ECO:0008006" key="4">
    <source>
        <dbReference type="Google" id="ProtNLM"/>
    </source>
</evidence>
<accession>D6Z071</accession>
<dbReference type="HOGENOM" id="CLU_157120_1_0_7"/>